<evidence type="ECO:0000313" key="3">
    <source>
        <dbReference type="Proteomes" id="UP000256514"/>
    </source>
</evidence>
<keyword evidence="2" id="KW-0378">Hydrolase</keyword>
<dbReference type="SUPFAM" id="SSF53098">
    <property type="entry name" value="Ribonuclease H-like"/>
    <property type="match status" value="1"/>
</dbReference>
<keyword evidence="3" id="KW-1185">Reference proteome</keyword>
<dbReference type="Gene3D" id="3.30.420.10">
    <property type="entry name" value="Ribonuclease H-like superfamily/Ribonuclease H"/>
    <property type="match status" value="1"/>
</dbReference>
<dbReference type="GO" id="GO:0003676">
    <property type="term" value="F:nucleic acid binding"/>
    <property type="evidence" value="ECO:0007669"/>
    <property type="project" value="InterPro"/>
</dbReference>
<organism evidence="2 3">
    <name type="scientific">Helicobacter equorum</name>
    <dbReference type="NCBI Taxonomy" id="361872"/>
    <lineage>
        <taxon>Bacteria</taxon>
        <taxon>Pseudomonadati</taxon>
        <taxon>Campylobacterota</taxon>
        <taxon>Epsilonproteobacteria</taxon>
        <taxon>Campylobacterales</taxon>
        <taxon>Helicobacteraceae</taxon>
        <taxon>Helicobacter</taxon>
    </lineage>
</organism>
<keyword evidence="2" id="KW-0540">Nuclease</keyword>
<dbReference type="AlphaFoldDB" id="A0A3D8IU08"/>
<evidence type="ECO:0000313" key="2">
    <source>
        <dbReference type="EMBL" id="RDU68436.1"/>
    </source>
</evidence>
<dbReference type="GO" id="GO:0004527">
    <property type="term" value="F:exonuclease activity"/>
    <property type="evidence" value="ECO:0007669"/>
    <property type="project" value="UniProtKB-KW"/>
</dbReference>
<accession>A0A3D8IU08</accession>
<gene>
    <name evidence="2" type="ORF">CQA54_01115</name>
</gene>
<dbReference type="Pfam" id="PF10108">
    <property type="entry name" value="DNA_pol_B_exo2"/>
    <property type="match status" value="1"/>
</dbReference>
<dbReference type="InterPro" id="IPR012337">
    <property type="entry name" value="RNaseH-like_sf"/>
</dbReference>
<sequence length="285" mass="32674">MICVLDIETIPDTYLLAQNFGFDGDELAICTQAFAHQAQKSGSEFLPIPFHRIISVSSVLCDDFGHFIKVGNFGLKASEAYMQSTRDLQALNNLESGILRDFWEWFNAKQPSIVSFNGRGFDMVALTLRAMRYHIQAGAYFEINNPQYNKNKWENYRQRYAENFHTDLLDSLGGFGAVRGLTLDSVCKMCGIVGKYDVSGSQVHEIFFDPHLTNKEALEKIQEYCQSDVLNTYWLYLKYLLLKGELLESDYVLILQEFQAKLPQNQGYFESFYTQIAQELATFTI</sequence>
<dbReference type="CDD" id="cd05782">
    <property type="entry name" value="DNA_polB_like1_exo"/>
    <property type="match status" value="1"/>
</dbReference>
<protein>
    <submittedName>
        <fullName evidence="2">3'-5' exonuclease</fullName>
    </submittedName>
</protein>
<proteinExistence type="predicted"/>
<dbReference type="RefSeq" id="WP_115570387.1">
    <property type="nucleotide sequence ID" value="NZ_NXLT01000001.1"/>
</dbReference>
<dbReference type="InterPro" id="IPR019288">
    <property type="entry name" value="3'-5'_exonuclease_PolB-like"/>
</dbReference>
<dbReference type="EMBL" id="NXLT01000001">
    <property type="protein sequence ID" value="RDU68436.1"/>
    <property type="molecule type" value="Genomic_DNA"/>
</dbReference>
<keyword evidence="2" id="KW-0269">Exonuclease</keyword>
<dbReference type="OrthoDB" id="13288at2"/>
<dbReference type="Proteomes" id="UP000256514">
    <property type="component" value="Unassembled WGS sequence"/>
</dbReference>
<dbReference type="InterPro" id="IPR036397">
    <property type="entry name" value="RNaseH_sf"/>
</dbReference>
<evidence type="ECO:0000259" key="1">
    <source>
        <dbReference type="Pfam" id="PF10108"/>
    </source>
</evidence>
<comment type="caution">
    <text evidence="2">The sequence shown here is derived from an EMBL/GenBank/DDBJ whole genome shotgun (WGS) entry which is preliminary data.</text>
</comment>
<feature type="domain" description="Predicted 3'-5' exonuclease PolB-like" evidence="1">
    <location>
        <begin position="43"/>
        <end position="272"/>
    </location>
</feature>
<reference evidence="2 3" key="1">
    <citation type="submission" date="2018-04" db="EMBL/GenBank/DDBJ databases">
        <title>Novel Campyloabacter and Helicobacter Species and Strains.</title>
        <authorList>
            <person name="Mannion A.J."/>
            <person name="Shen Z."/>
            <person name="Fox J.G."/>
        </authorList>
    </citation>
    <scope>NUCLEOTIDE SEQUENCE [LARGE SCALE GENOMIC DNA]</scope>
    <source>
        <strain evidence="2 3">MIT 12-6600</strain>
    </source>
</reference>
<name>A0A3D8IU08_9HELI</name>